<keyword evidence="2" id="KW-1185">Reference proteome</keyword>
<dbReference type="EMBL" id="KP007359">
    <property type="protein sequence ID" value="AIZ01791.1"/>
    <property type="molecule type" value="Genomic_DNA"/>
</dbReference>
<evidence type="ECO:0000313" key="1">
    <source>
        <dbReference type="EMBL" id="AIZ01791.1"/>
    </source>
</evidence>
<dbReference type="RefSeq" id="YP_009205698.1">
    <property type="nucleotide sequence ID" value="NC_028881.1"/>
</dbReference>
<dbReference type="OrthoDB" id="27537at10239"/>
<accession>A0A0A7HBZ3</accession>
<dbReference type="Proteomes" id="UP000030715">
    <property type="component" value="Segment"/>
</dbReference>
<protein>
    <submittedName>
        <fullName evidence="1">Uncharacterized protein</fullName>
    </submittedName>
</protein>
<dbReference type="GeneID" id="26632309"/>
<dbReference type="KEGG" id="vg:26632309"/>
<name>A0A0A7HBZ3_9CAUD</name>
<organism evidence="1 2">
    <name type="scientific">Escherichia phage vb_EcoM-VR5</name>
    <dbReference type="NCBI Taxonomy" id="1567026"/>
    <lineage>
        <taxon>Viruses</taxon>
        <taxon>Duplodnaviria</taxon>
        <taxon>Heunggongvirae</taxon>
        <taxon>Uroviricota</taxon>
        <taxon>Caudoviricetes</taxon>
        <taxon>Pantevenvirales</taxon>
        <taxon>Straboviridae</taxon>
        <taxon>Tevenvirinae</taxon>
        <taxon>Dhakavirus</taxon>
        <taxon>Dhakavirus vr5</taxon>
    </lineage>
</organism>
<gene>
    <name evidence="1" type="ORF">VR5_004</name>
</gene>
<proteinExistence type="predicted"/>
<evidence type="ECO:0000313" key="2">
    <source>
        <dbReference type="Proteomes" id="UP000030715"/>
    </source>
</evidence>
<sequence>MRKYWVTLVTGEYGYLWTDTRPLFAEYVTITVETWDGEVYQTSGQVYRVDSSN</sequence>
<reference evidence="1 2" key="1">
    <citation type="submission" date="2014-10" db="EMBL/GenBank/DDBJ databases">
        <title>VR bacteriophages - a small but diverse group of low-temperature viruses.</title>
        <authorList>
            <person name="Kaliniene L."/>
            <person name="Meskys R."/>
            <person name="Simoliunas E."/>
            <person name="Zajanckauskaite A."/>
            <person name="Truncaite L."/>
        </authorList>
    </citation>
    <scope>NUCLEOTIDE SEQUENCE [LARGE SCALE GENOMIC DNA]</scope>
</reference>